<dbReference type="InParanoid" id="A0A4Q1BLV7"/>
<reference evidence="1 2" key="1">
    <citation type="submission" date="2016-06" db="EMBL/GenBank/DDBJ databases">
        <title>Evolution of pathogenesis and genome organization in the Tremellales.</title>
        <authorList>
            <person name="Cuomo C."/>
            <person name="Litvintseva A."/>
            <person name="Heitman J."/>
            <person name="Chen Y."/>
            <person name="Sun S."/>
            <person name="Springer D."/>
            <person name="Dromer F."/>
            <person name="Young S."/>
            <person name="Zeng Q."/>
            <person name="Chapman S."/>
            <person name="Gujja S."/>
            <person name="Saif S."/>
            <person name="Birren B."/>
        </authorList>
    </citation>
    <scope>NUCLEOTIDE SEQUENCE [LARGE SCALE GENOMIC DNA]</scope>
    <source>
        <strain evidence="1 2">ATCC 28783</strain>
    </source>
</reference>
<evidence type="ECO:0000313" key="2">
    <source>
        <dbReference type="Proteomes" id="UP000289152"/>
    </source>
</evidence>
<gene>
    <name evidence="1" type="ORF">M231_03964</name>
</gene>
<dbReference type="VEuPathDB" id="FungiDB:TREMEDRAFT_64800"/>
<dbReference type="Proteomes" id="UP000289152">
    <property type="component" value="Unassembled WGS sequence"/>
</dbReference>
<protein>
    <submittedName>
        <fullName evidence="1">Uncharacterized protein</fullName>
    </submittedName>
</protein>
<evidence type="ECO:0000313" key="1">
    <source>
        <dbReference type="EMBL" id="RXK38788.1"/>
    </source>
</evidence>
<organism evidence="1 2">
    <name type="scientific">Tremella mesenterica</name>
    <name type="common">Jelly fungus</name>
    <dbReference type="NCBI Taxonomy" id="5217"/>
    <lineage>
        <taxon>Eukaryota</taxon>
        <taxon>Fungi</taxon>
        <taxon>Dikarya</taxon>
        <taxon>Basidiomycota</taxon>
        <taxon>Agaricomycotina</taxon>
        <taxon>Tremellomycetes</taxon>
        <taxon>Tremellales</taxon>
        <taxon>Tremellaceae</taxon>
        <taxon>Tremella</taxon>
    </lineage>
</organism>
<comment type="caution">
    <text evidence="1">The sequence shown here is derived from an EMBL/GenBank/DDBJ whole genome shotgun (WGS) entry which is preliminary data.</text>
</comment>
<keyword evidence="2" id="KW-1185">Reference proteome</keyword>
<accession>A0A4Q1BLV7</accession>
<dbReference type="AlphaFoldDB" id="A0A4Q1BLV7"/>
<proteinExistence type="predicted"/>
<sequence>MAENNSVYSGGEPAPSVTSISDTTLKEFGDALSAFCQNFGHLAVGNPDVSQRDNVDYLRSLVNPHVNSDNPASVAGSSPLTPLGIETFEELGRLEEMLQSYRSICQSGGRGELLRTAWQMRKMFESFDRCLRTLVTQDSIWDGVVFYVSPTDLPGFAKVFTGSVSLGLEELLESKDEDAAIFGPIFARKILSCFDWSDHNPEVLAGLLELAESVQKSDCLRELAWSEMTEVSKVSKVSKALDLSLDWIRKIKNYKKGRRAQNMVQGLPRGRHMLSEGPTSEAVLEELSRKMKDVMSFETLYEVYHKKGTKHRDILSQVLRDLASLPDSLGSFNDVYYFHFPGEEEFVRRDDAGFELDTCQVRAALTSLLSRTDRCMDESCAAIVRLGSIMRVDNPSDRVERARRLEIPEAVAVAPLDILKAVQTKCGPDPKVVHILKTYPKLLTYT</sequence>
<dbReference type="EMBL" id="SDIL01000042">
    <property type="protein sequence ID" value="RXK38788.1"/>
    <property type="molecule type" value="Genomic_DNA"/>
</dbReference>
<name>A0A4Q1BLV7_TREME</name>